<keyword evidence="3" id="KW-0067">ATP-binding</keyword>
<proteinExistence type="predicted"/>
<dbReference type="Pfam" id="PF25601">
    <property type="entry name" value="AAA_lid_14"/>
    <property type="match status" value="1"/>
</dbReference>
<dbReference type="InterPro" id="IPR013767">
    <property type="entry name" value="PAS_fold"/>
</dbReference>
<dbReference type="Gene3D" id="1.10.10.60">
    <property type="entry name" value="Homeodomain-like"/>
    <property type="match status" value="1"/>
</dbReference>
<dbReference type="PANTHER" id="PTHR32071">
    <property type="entry name" value="TRANSCRIPTIONAL REGULATORY PROTEIN"/>
    <property type="match status" value="1"/>
</dbReference>
<dbReference type="FunFam" id="3.40.50.300:FF:000006">
    <property type="entry name" value="DNA-binding transcriptional regulator NtrC"/>
    <property type="match status" value="1"/>
</dbReference>
<dbReference type="STRING" id="1120920.SAMN03080599_01327"/>
<dbReference type="InterPro" id="IPR000014">
    <property type="entry name" value="PAS"/>
</dbReference>
<dbReference type="InterPro" id="IPR027417">
    <property type="entry name" value="P-loop_NTPase"/>
</dbReference>
<evidence type="ECO:0000256" key="3">
    <source>
        <dbReference type="ARBA" id="ARBA00022840"/>
    </source>
</evidence>
<dbReference type="Proteomes" id="UP000199208">
    <property type="component" value="Unassembled WGS sequence"/>
</dbReference>
<dbReference type="InterPro" id="IPR025943">
    <property type="entry name" value="Sigma_54_int_dom_ATP-bd_2"/>
</dbReference>
<dbReference type="Pfam" id="PF18024">
    <property type="entry name" value="HTH_50"/>
    <property type="match status" value="1"/>
</dbReference>
<dbReference type="CDD" id="cd00009">
    <property type="entry name" value="AAA"/>
    <property type="match status" value="1"/>
</dbReference>
<keyword evidence="4" id="KW-0805">Transcription regulation</keyword>
<evidence type="ECO:0000259" key="9">
    <source>
        <dbReference type="PROSITE" id="PS50112"/>
    </source>
</evidence>
<dbReference type="InterPro" id="IPR009057">
    <property type="entry name" value="Homeodomain-like_sf"/>
</dbReference>
<sequence length="513" mass="56529">MDTKKSVKMNISKIIGPMYAASGMPTELDVFALTEALFDGFYVTDNSGVVISANKWYTELTGIPAEDIIGKPIQEVLNHKYIFGEYLLTLPHYANGDAPGTIDSVDEKKSEKPFAISSLVLESGKEVYALATIGIQNKSRKVMFVGIPVFDEAGRINFVMTVIRELSSMSNLEMRLNDAETRQIAERRAAAQNPPDADGKSALLGNAPSISRIRQLIQYVAKTDATILITGETGTGKEIVAKEIHKKSLRKGKPYLTVNCAAIPEGLIEAELFGYEKGAFTSAHGGRKAGYFEQAHGGTILLDEIGEMPLHLQSKLLRVLQEKEIFRLGSTKAVPVDVRVLAATNQNLFSRISEGAFREDLYYRLNVVHIELPPLRERREDIPLLAEHFLSTANQRYSKAKSLDSSAYKALLLRSWPGNVRELKNLVERLVIIGEAPVISDIELFGNKVEEKSEFQAPLSETSTLKERMDATARAAIEAALKKHGSTRKAAKALGISQPTLVRKTKELGILTE</sequence>
<dbReference type="PROSITE" id="PS00675">
    <property type="entry name" value="SIGMA54_INTERACT_1"/>
    <property type="match status" value="1"/>
</dbReference>
<dbReference type="GO" id="GO:0003677">
    <property type="term" value="F:DNA binding"/>
    <property type="evidence" value="ECO:0007669"/>
    <property type="project" value="UniProtKB-KW"/>
</dbReference>
<keyword evidence="1" id="KW-0547">Nucleotide-binding</keyword>
<dbReference type="PROSITE" id="PS00676">
    <property type="entry name" value="SIGMA54_INTERACT_2"/>
    <property type="match status" value="1"/>
</dbReference>
<feature type="domain" description="Sigma-54 factor interaction" evidence="8">
    <location>
        <begin position="203"/>
        <end position="432"/>
    </location>
</feature>
<reference evidence="10 11" key="1">
    <citation type="submission" date="2016-10" db="EMBL/GenBank/DDBJ databases">
        <authorList>
            <person name="de Groot N.N."/>
        </authorList>
    </citation>
    <scope>NUCLEOTIDE SEQUENCE [LARGE SCALE GENOMIC DNA]</scope>
    <source>
        <strain evidence="10 11">DSM 2784</strain>
    </source>
</reference>
<keyword evidence="6" id="KW-0804">Transcription</keyword>
<dbReference type="PROSITE" id="PS50112">
    <property type="entry name" value="PAS"/>
    <property type="match status" value="1"/>
</dbReference>
<name>A0A1G5RX28_9FIRM</name>
<evidence type="ECO:0000256" key="2">
    <source>
        <dbReference type="ARBA" id="ARBA00022797"/>
    </source>
</evidence>
<keyword evidence="11" id="KW-1185">Reference proteome</keyword>
<dbReference type="Gene3D" id="3.30.450.20">
    <property type="entry name" value="PAS domain"/>
    <property type="match status" value="1"/>
</dbReference>
<dbReference type="SUPFAM" id="SSF55785">
    <property type="entry name" value="PYP-like sensor domain (PAS domain)"/>
    <property type="match status" value="1"/>
</dbReference>
<evidence type="ECO:0000313" key="10">
    <source>
        <dbReference type="EMBL" id="SCZ78593.1"/>
    </source>
</evidence>
<evidence type="ECO:0000259" key="8">
    <source>
        <dbReference type="PROSITE" id="PS50045"/>
    </source>
</evidence>
<dbReference type="GO" id="GO:0006355">
    <property type="term" value="P:regulation of DNA-templated transcription"/>
    <property type="evidence" value="ECO:0007669"/>
    <property type="project" value="InterPro"/>
</dbReference>
<dbReference type="CDD" id="cd00130">
    <property type="entry name" value="PAS"/>
    <property type="match status" value="1"/>
</dbReference>
<evidence type="ECO:0000256" key="7">
    <source>
        <dbReference type="ARBA" id="ARBA00029500"/>
    </source>
</evidence>
<dbReference type="Pfam" id="PF00158">
    <property type="entry name" value="Sigma54_activat"/>
    <property type="match status" value="1"/>
</dbReference>
<organism evidence="10 11">
    <name type="scientific">Acidaminobacter hydrogenoformans DSM 2784</name>
    <dbReference type="NCBI Taxonomy" id="1120920"/>
    <lineage>
        <taxon>Bacteria</taxon>
        <taxon>Bacillati</taxon>
        <taxon>Bacillota</taxon>
        <taxon>Clostridia</taxon>
        <taxon>Peptostreptococcales</taxon>
        <taxon>Acidaminobacteraceae</taxon>
        <taxon>Acidaminobacter</taxon>
    </lineage>
</organism>
<evidence type="ECO:0000313" key="11">
    <source>
        <dbReference type="Proteomes" id="UP000199208"/>
    </source>
</evidence>
<dbReference type="SUPFAM" id="SSF46689">
    <property type="entry name" value="Homeodomain-like"/>
    <property type="match status" value="1"/>
</dbReference>
<evidence type="ECO:0000256" key="4">
    <source>
        <dbReference type="ARBA" id="ARBA00023015"/>
    </source>
</evidence>
<dbReference type="AlphaFoldDB" id="A0A1G5RX28"/>
<dbReference type="InterPro" id="IPR003593">
    <property type="entry name" value="AAA+_ATPase"/>
</dbReference>
<dbReference type="Gene3D" id="1.10.8.60">
    <property type="match status" value="1"/>
</dbReference>
<dbReference type="InterPro" id="IPR058031">
    <property type="entry name" value="AAA_lid_NorR"/>
</dbReference>
<dbReference type="InterPro" id="IPR025662">
    <property type="entry name" value="Sigma_54_int_dom_ATP-bd_1"/>
</dbReference>
<protein>
    <recommendedName>
        <fullName evidence="7">HTH-type transcriptional regulatory protein TyrR</fullName>
    </recommendedName>
</protein>
<dbReference type="PROSITE" id="PS50045">
    <property type="entry name" value="SIGMA54_INTERACT_4"/>
    <property type="match status" value="1"/>
</dbReference>
<keyword evidence="2" id="KW-0058">Aromatic hydrocarbons catabolism</keyword>
<dbReference type="EMBL" id="FMWL01000005">
    <property type="protein sequence ID" value="SCZ78593.1"/>
    <property type="molecule type" value="Genomic_DNA"/>
</dbReference>
<keyword evidence="5 10" id="KW-0238">DNA-binding</keyword>
<dbReference type="Gene3D" id="3.40.50.300">
    <property type="entry name" value="P-loop containing nucleotide triphosphate hydrolases"/>
    <property type="match status" value="1"/>
</dbReference>
<feature type="domain" description="PAS" evidence="9">
    <location>
        <begin position="26"/>
        <end position="78"/>
    </location>
</feature>
<evidence type="ECO:0000256" key="5">
    <source>
        <dbReference type="ARBA" id="ARBA00023125"/>
    </source>
</evidence>
<dbReference type="InterPro" id="IPR025944">
    <property type="entry name" value="Sigma_54_int_dom_CS"/>
</dbReference>
<dbReference type="InterPro" id="IPR002078">
    <property type="entry name" value="Sigma_54_int"/>
</dbReference>
<dbReference type="RefSeq" id="WP_170829335.1">
    <property type="nucleotide sequence ID" value="NZ_FMWL01000005.1"/>
</dbReference>
<dbReference type="PROSITE" id="PS00688">
    <property type="entry name" value="SIGMA54_INTERACT_3"/>
    <property type="match status" value="1"/>
</dbReference>
<dbReference type="InterPro" id="IPR035965">
    <property type="entry name" value="PAS-like_dom_sf"/>
</dbReference>
<dbReference type="Pfam" id="PF00989">
    <property type="entry name" value="PAS"/>
    <property type="match status" value="1"/>
</dbReference>
<evidence type="ECO:0000256" key="6">
    <source>
        <dbReference type="ARBA" id="ARBA00023163"/>
    </source>
</evidence>
<evidence type="ECO:0000256" key="1">
    <source>
        <dbReference type="ARBA" id="ARBA00022741"/>
    </source>
</evidence>
<dbReference type="SMART" id="SM00382">
    <property type="entry name" value="AAA"/>
    <property type="match status" value="1"/>
</dbReference>
<gene>
    <name evidence="10" type="ORF">SAMN03080599_01327</name>
</gene>
<accession>A0A1G5RX28</accession>
<dbReference type="InterPro" id="IPR030828">
    <property type="entry name" value="HTH_TyrR"/>
</dbReference>
<dbReference type="SUPFAM" id="SSF52540">
    <property type="entry name" value="P-loop containing nucleoside triphosphate hydrolases"/>
    <property type="match status" value="1"/>
</dbReference>
<dbReference type="GO" id="GO:0005524">
    <property type="term" value="F:ATP binding"/>
    <property type="evidence" value="ECO:0007669"/>
    <property type="project" value="UniProtKB-KW"/>
</dbReference>